<proteinExistence type="predicted"/>
<evidence type="ECO:0000313" key="1">
    <source>
        <dbReference type="Proteomes" id="UP000095287"/>
    </source>
</evidence>
<dbReference type="AlphaFoldDB" id="A0A1I7Y6R6"/>
<keyword evidence="1" id="KW-1185">Reference proteome</keyword>
<dbReference type="Proteomes" id="UP000095287">
    <property type="component" value="Unplaced"/>
</dbReference>
<evidence type="ECO:0000313" key="2">
    <source>
        <dbReference type="WBParaSite" id="L893_g13192.t1"/>
    </source>
</evidence>
<name>A0A1I7Y6R6_9BILA</name>
<protein>
    <submittedName>
        <fullName evidence="2">FBA_1 domain-containing protein</fullName>
    </submittedName>
</protein>
<sequence length="153" mass="18326">MAPHLNNLKHISVHRSFNGGVNERFDFLWKRSCHTLNYYRTDTNILRWHLENNDRLRSIKTCIFSYDDVHDLLPLCAKKRLTWKMEFALSSNTLESVKTWQGDAQWTDIYPLFTDPQKPSGPERGRAFYVDEHIRKEFVWFHLFGSSFTITWK</sequence>
<reference evidence="2" key="1">
    <citation type="submission" date="2016-11" db="UniProtKB">
        <authorList>
            <consortium name="WormBaseParasite"/>
        </authorList>
    </citation>
    <scope>IDENTIFICATION</scope>
</reference>
<dbReference type="WBParaSite" id="L893_g13192.t1">
    <property type="protein sequence ID" value="L893_g13192.t1"/>
    <property type="gene ID" value="L893_g13192"/>
</dbReference>
<accession>A0A1I7Y6R6</accession>
<organism evidence="1 2">
    <name type="scientific">Steinernema glaseri</name>
    <dbReference type="NCBI Taxonomy" id="37863"/>
    <lineage>
        <taxon>Eukaryota</taxon>
        <taxon>Metazoa</taxon>
        <taxon>Ecdysozoa</taxon>
        <taxon>Nematoda</taxon>
        <taxon>Chromadorea</taxon>
        <taxon>Rhabditida</taxon>
        <taxon>Tylenchina</taxon>
        <taxon>Panagrolaimomorpha</taxon>
        <taxon>Strongyloidoidea</taxon>
        <taxon>Steinernematidae</taxon>
        <taxon>Steinernema</taxon>
    </lineage>
</organism>